<dbReference type="Gene3D" id="2.10.25.160">
    <property type="entry name" value="Granulin"/>
    <property type="match status" value="2"/>
</dbReference>
<feature type="domain" description="Granulins" evidence="5">
    <location>
        <begin position="101"/>
        <end position="117"/>
    </location>
</feature>
<dbReference type="Proteomes" id="UP000694388">
    <property type="component" value="Unplaced"/>
</dbReference>
<name>A0A8C4QS16_EPTBU</name>
<comment type="subcellular location">
    <subcellularLocation>
        <location evidence="1">Secreted</location>
    </subcellularLocation>
</comment>
<dbReference type="PANTHER" id="PTHR12274:SF3">
    <property type="entry name" value="PROGRANULIN"/>
    <property type="match status" value="1"/>
</dbReference>
<sequence>MLHVFALLKCRCVPLYTFVAFVMTLTLMDLVRSDHFWPWGCPCLQAVCCADQQSCCPSGSSCNLVTKTCDRDLKLLSLSPGASTVWNVPCNGSFSCRTNFTCCKTASGRWGCCPFPEVKMIFTFETDIAFIITPCITYV</sequence>
<evidence type="ECO:0000256" key="2">
    <source>
        <dbReference type="ARBA" id="ARBA00010093"/>
    </source>
</evidence>
<proteinExistence type="inferred from homology"/>
<dbReference type="PANTHER" id="PTHR12274">
    <property type="entry name" value="GRANULIN"/>
    <property type="match status" value="1"/>
</dbReference>
<reference evidence="6" key="1">
    <citation type="submission" date="2025-08" db="UniProtKB">
        <authorList>
            <consortium name="Ensembl"/>
        </authorList>
    </citation>
    <scope>IDENTIFICATION</scope>
</reference>
<evidence type="ECO:0000313" key="7">
    <source>
        <dbReference type="Proteomes" id="UP000694388"/>
    </source>
</evidence>
<dbReference type="Ensembl" id="ENSEBUT00000020236.1">
    <property type="protein sequence ID" value="ENSEBUP00000019660.1"/>
    <property type="gene ID" value="ENSEBUG00000012210.1"/>
</dbReference>
<organism evidence="6 7">
    <name type="scientific">Eptatretus burgeri</name>
    <name type="common">Inshore hagfish</name>
    <dbReference type="NCBI Taxonomy" id="7764"/>
    <lineage>
        <taxon>Eukaryota</taxon>
        <taxon>Metazoa</taxon>
        <taxon>Chordata</taxon>
        <taxon>Craniata</taxon>
        <taxon>Vertebrata</taxon>
        <taxon>Cyclostomata</taxon>
        <taxon>Myxini</taxon>
        <taxon>Myxiniformes</taxon>
        <taxon>Myxinidae</taxon>
        <taxon>Eptatretinae</taxon>
        <taxon>Eptatretus</taxon>
    </lineage>
</organism>
<dbReference type="OMA" id="ITPCITY"/>
<dbReference type="GO" id="GO:0005576">
    <property type="term" value="C:extracellular region"/>
    <property type="evidence" value="ECO:0007669"/>
    <property type="project" value="UniProtKB-SubCell"/>
</dbReference>
<dbReference type="InterPro" id="IPR037277">
    <property type="entry name" value="Granulin_sf"/>
</dbReference>
<reference evidence="6" key="2">
    <citation type="submission" date="2025-09" db="UniProtKB">
        <authorList>
            <consortium name="Ensembl"/>
        </authorList>
    </citation>
    <scope>IDENTIFICATION</scope>
</reference>
<evidence type="ECO:0000256" key="1">
    <source>
        <dbReference type="ARBA" id="ARBA00004613"/>
    </source>
</evidence>
<evidence type="ECO:0000313" key="6">
    <source>
        <dbReference type="Ensembl" id="ENSEBUP00000019660.1"/>
    </source>
</evidence>
<dbReference type="Pfam" id="PF00396">
    <property type="entry name" value="Granulin"/>
    <property type="match status" value="2"/>
</dbReference>
<comment type="similarity">
    <text evidence="2">Belongs to the granulin family.</text>
</comment>
<dbReference type="InterPro" id="IPR000118">
    <property type="entry name" value="Granulin"/>
</dbReference>
<keyword evidence="3" id="KW-0964">Secreted</keyword>
<protein>
    <recommendedName>
        <fullName evidence="5">Granulins domain-containing protein</fullName>
    </recommendedName>
</protein>
<keyword evidence="7" id="KW-1185">Reference proteome</keyword>
<keyword evidence="4" id="KW-1015">Disulfide bond</keyword>
<evidence type="ECO:0000256" key="3">
    <source>
        <dbReference type="ARBA" id="ARBA00022525"/>
    </source>
</evidence>
<feature type="domain" description="Granulins" evidence="5">
    <location>
        <begin position="41"/>
        <end position="69"/>
    </location>
</feature>
<evidence type="ECO:0000259" key="5">
    <source>
        <dbReference type="Pfam" id="PF00396"/>
    </source>
</evidence>
<accession>A0A8C4QS16</accession>
<evidence type="ECO:0000256" key="4">
    <source>
        <dbReference type="ARBA" id="ARBA00023157"/>
    </source>
</evidence>
<dbReference type="SUPFAM" id="SSF57277">
    <property type="entry name" value="Granulin repeat"/>
    <property type="match status" value="1"/>
</dbReference>
<dbReference type="InterPro" id="IPR039036">
    <property type="entry name" value="Granulin_fam"/>
</dbReference>
<dbReference type="AlphaFoldDB" id="A0A8C4QS16"/>